<keyword evidence="3" id="KW-1185">Reference proteome</keyword>
<gene>
    <name evidence="2" type="ORF">V9T40_010032</name>
</gene>
<dbReference type="EMBL" id="JBBCAQ010000017">
    <property type="protein sequence ID" value="KAK7597807.1"/>
    <property type="molecule type" value="Genomic_DNA"/>
</dbReference>
<organism evidence="2 3">
    <name type="scientific">Parthenolecanium corni</name>
    <dbReference type="NCBI Taxonomy" id="536013"/>
    <lineage>
        <taxon>Eukaryota</taxon>
        <taxon>Metazoa</taxon>
        <taxon>Ecdysozoa</taxon>
        <taxon>Arthropoda</taxon>
        <taxon>Hexapoda</taxon>
        <taxon>Insecta</taxon>
        <taxon>Pterygota</taxon>
        <taxon>Neoptera</taxon>
        <taxon>Paraneoptera</taxon>
        <taxon>Hemiptera</taxon>
        <taxon>Sternorrhyncha</taxon>
        <taxon>Coccoidea</taxon>
        <taxon>Coccidae</taxon>
        <taxon>Parthenolecanium</taxon>
    </lineage>
</organism>
<feature type="compositionally biased region" description="Acidic residues" evidence="1">
    <location>
        <begin position="83"/>
        <end position="98"/>
    </location>
</feature>
<evidence type="ECO:0000256" key="1">
    <source>
        <dbReference type="SAM" id="MobiDB-lite"/>
    </source>
</evidence>
<feature type="compositionally biased region" description="Basic and acidic residues" evidence="1">
    <location>
        <begin position="99"/>
        <end position="111"/>
    </location>
</feature>
<feature type="compositionally biased region" description="Acidic residues" evidence="1">
    <location>
        <begin position="20"/>
        <end position="36"/>
    </location>
</feature>
<accession>A0AAN9TLI2</accession>
<name>A0AAN9TLI2_9HEMI</name>
<evidence type="ECO:0000313" key="3">
    <source>
        <dbReference type="Proteomes" id="UP001367676"/>
    </source>
</evidence>
<feature type="compositionally biased region" description="Basic and acidic residues" evidence="1">
    <location>
        <begin position="37"/>
        <end position="70"/>
    </location>
</feature>
<protein>
    <submittedName>
        <fullName evidence="2">Uncharacterized protein</fullName>
    </submittedName>
</protein>
<feature type="region of interest" description="Disordered" evidence="1">
    <location>
        <begin position="20"/>
        <end position="114"/>
    </location>
</feature>
<sequence length="375" mass="43029">MKNELCEDLYHAQLYAAYDDYSDEGSDEEDFTEEQDTLEKQGSAEEASKISDKSPIKKNIDGEPFEKKSGEASFLTGTSKALEDEDSGNSSSEDTEEYSDAKIKVTDDPKNEGTPQHALVVKTVTVDEKALSEQDLYFTCALQHFQMKKPKEKLYLFSSAFRSGWFYISTSVGGHNDRAKLNNYLSRSPQHEPVTQEKLEEQYVTLRDTINALEAESPEYLKLVARKNVLLTLTEFQRQLSCASVLSSPIYRKENRLQITKDFIDKAALNFNEVKERPLSFHNKKFLSKDLKATCIPCYGFEEYPIDTSDITALCLTQSYNDRDSLYVIQKDDTDERWYLNNHFEKNPILKNVHETISEGEIFEIYEKEEDASIL</sequence>
<proteinExistence type="predicted"/>
<dbReference type="AlphaFoldDB" id="A0AAN9TLI2"/>
<evidence type="ECO:0000313" key="2">
    <source>
        <dbReference type="EMBL" id="KAK7597807.1"/>
    </source>
</evidence>
<comment type="caution">
    <text evidence="2">The sequence shown here is derived from an EMBL/GenBank/DDBJ whole genome shotgun (WGS) entry which is preliminary data.</text>
</comment>
<reference evidence="2 3" key="1">
    <citation type="submission" date="2024-03" db="EMBL/GenBank/DDBJ databases">
        <title>Adaptation during the transition from Ophiocordyceps entomopathogen to insect associate is accompanied by gene loss and intensified selection.</title>
        <authorList>
            <person name="Ward C.M."/>
            <person name="Onetto C.A."/>
            <person name="Borneman A.R."/>
        </authorList>
    </citation>
    <scope>NUCLEOTIDE SEQUENCE [LARGE SCALE GENOMIC DNA]</scope>
    <source>
        <strain evidence="2">AWRI1</strain>
        <tissue evidence="2">Single Adult Female</tissue>
    </source>
</reference>
<dbReference type="Proteomes" id="UP001367676">
    <property type="component" value="Unassembled WGS sequence"/>
</dbReference>